<evidence type="ECO:0000256" key="6">
    <source>
        <dbReference type="ARBA" id="ARBA00023004"/>
    </source>
</evidence>
<feature type="binding site" evidence="13">
    <location>
        <position position="189"/>
    </location>
    <ligand>
        <name>[4Fe-4S] cluster</name>
        <dbReference type="ChEBI" id="CHEBI:49883"/>
    </ligand>
</feature>
<keyword evidence="3 13" id="KW-0479">Metal-binding</keyword>
<dbReference type="Pfam" id="PF00633">
    <property type="entry name" value="HHH"/>
    <property type="match status" value="1"/>
</dbReference>
<dbReference type="FunFam" id="1.10.1670.10:FF:000001">
    <property type="entry name" value="Endonuclease III"/>
    <property type="match status" value="1"/>
</dbReference>
<keyword evidence="8 13" id="KW-0238">DNA-binding</keyword>
<dbReference type="PANTHER" id="PTHR10359:SF18">
    <property type="entry name" value="ENDONUCLEASE III"/>
    <property type="match status" value="1"/>
</dbReference>
<keyword evidence="15" id="KW-0255">Endonuclease</keyword>
<dbReference type="HAMAP" id="MF_00942">
    <property type="entry name" value="Nth"/>
    <property type="match status" value="1"/>
</dbReference>
<gene>
    <name evidence="13 15" type="primary">nth</name>
    <name evidence="15" type="ORF">D5R95_06620</name>
</gene>
<dbReference type="RefSeq" id="WP_259134627.1">
    <property type="nucleotide sequence ID" value="NZ_JANUCS010000007.1"/>
</dbReference>
<evidence type="ECO:0000256" key="13">
    <source>
        <dbReference type="HAMAP-Rule" id="MF_00942"/>
    </source>
</evidence>
<dbReference type="EMBL" id="QZAB01000419">
    <property type="protein sequence ID" value="RQD82905.1"/>
    <property type="molecule type" value="Genomic_DNA"/>
</dbReference>
<dbReference type="Gene3D" id="1.10.340.30">
    <property type="entry name" value="Hypothetical protein, domain 2"/>
    <property type="match status" value="1"/>
</dbReference>
<dbReference type="FunFam" id="1.10.340.30:FF:000001">
    <property type="entry name" value="Endonuclease III"/>
    <property type="match status" value="1"/>
</dbReference>
<feature type="binding site" evidence="13">
    <location>
        <position position="199"/>
    </location>
    <ligand>
        <name>[4Fe-4S] cluster</name>
        <dbReference type="ChEBI" id="CHEBI:49883"/>
    </ligand>
</feature>
<dbReference type="InterPro" id="IPR003651">
    <property type="entry name" value="Endonuclease3_FeS-loop_motif"/>
</dbReference>
<dbReference type="AlphaFoldDB" id="A0A3R7X5P7"/>
<dbReference type="Proteomes" id="UP000284763">
    <property type="component" value="Unassembled WGS sequence"/>
</dbReference>
<keyword evidence="6 13" id="KW-0408">Iron</keyword>
<comment type="caution">
    <text evidence="15">The sequence shown here is derived from an EMBL/GenBank/DDBJ whole genome shotgun (WGS) entry which is preliminary data.</text>
</comment>
<dbReference type="InterPro" id="IPR023170">
    <property type="entry name" value="HhH_base_excis_C"/>
</dbReference>
<evidence type="ECO:0000256" key="11">
    <source>
        <dbReference type="ARBA" id="ARBA00023295"/>
    </source>
</evidence>
<dbReference type="GO" id="GO:0003677">
    <property type="term" value="F:DNA binding"/>
    <property type="evidence" value="ECO:0007669"/>
    <property type="project" value="UniProtKB-UniRule"/>
</dbReference>
<evidence type="ECO:0000256" key="9">
    <source>
        <dbReference type="ARBA" id="ARBA00023204"/>
    </source>
</evidence>
<evidence type="ECO:0000256" key="7">
    <source>
        <dbReference type="ARBA" id="ARBA00023014"/>
    </source>
</evidence>
<feature type="binding site" evidence="13">
    <location>
        <position position="196"/>
    </location>
    <ligand>
        <name>[4Fe-4S] cluster</name>
        <dbReference type="ChEBI" id="CHEBI:49883"/>
    </ligand>
</feature>
<keyword evidence="4 13" id="KW-0227">DNA damage</keyword>
<dbReference type="CDD" id="cd00056">
    <property type="entry name" value="ENDO3c"/>
    <property type="match status" value="1"/>
</dbReference>
<organism evidence="15 16">
    <name type="scientific">Methanosalsum natronophilum</name>
    <dbReference type="NCBI Taxonomy" id="768733"/>
    <lineage>
        <taxon>Archaea</taxon>
        <taxon>Methanobacteriati</taxon>
        <taxon>Methanobacteriota</taxon>
        <taxon>Stenosarchaea group</taxon>
        <taxon>Methanomicrobia</taxon>
        <taxon>Methanosarcinales</taxon>
        <taxon>Methanosarcinaceae</taxon>
        <taxon>Methanosalsum</taxon>
    </lineage>
</organism>
<comment type="function">
    <text evidence="13">DNA repair enzyme that has both DNA N-glycosylase activity and AP-lyase activity. The DNA N-glycosylase activity releases various damaged pyrimidines from DNA by cleaving the N-glycosidic bond, leaving an AP (apurinic/apyrimidinic) site. The AP-lyase activity cleaves the phosphodiester bond 3' to the AP site by a beta-elimination, leaving a 3'-terminal unsaturated sugar and a product with a terminal 5'-phosphate.</text>
</comment>
<dbReference type="GO" id="GO:0046872">
    <property type="term" value="F:metal ion binding"/>
    <property type="evidence" value="ECO:0007669"/>
    <property type="project" value="UniProtKB-KW"/>
</dbReference>
<feature type="domain" description="HhH-GPD" evidence="14">
    <location>
        <begin position="39"/>
        <end position="187"/>
    </location>
</feature>
<sequence>MNKKQRFEIVWNLLKKEYPDPKPALNYNNNLELLVATILSAQTTDSQVNETTKYLFNKYKSLEDYSNADLKELEKDVFSTGFYHNKAKNIKKTADIIIKEFNGTIPNNMDDLLILPGIGRKTANIILSRGFDKNYGIAVDTHVSRLARRLLLTSSNSPAKIENELMGLCDESEWEKLSMTFILHGRQICHAKKPNCYSCVINQYCPSKLA</sequence>
<evidence type="ECO:0000256" key="2">
    <source>
        <dbReference type="ARBA" id="ARBA00022485"/>
    </source>
</evidence>
<keyword evidence="11 13" id="KW-0326">Glycosidase</keyword>
<accession>A0A3R7X5P7</accession>
<dbReference type="SMART" id="SM00478">
    <property type="entry name" value="ENDO3c"/>
    <property type="match status" value="1"/>
</dbReference>
<protein>
    <recommendedName>
        <fullName evidence="13">Endonuclease III</fullName>
        <ecNumber evidence="13">4.2.99.18</ecNumber>
    </recommendedName>
    <alternativeName>
        <fullName evidence="13">DNA-(apurinic or apyrimidinic site) lyase</fullName>
    </alternativeName>
</protein>
<keyword evidence="15" id="KW-0540">Nuclease</keyword>
<dbReference type="GO" id="GO:0140078">
    <property type="term" value="F:class I DNA-(apurinic or apyrimidinic site) endonuclease activity"/>
    <property type="evidence" value="ECO:0007669"/>
    <property type="project" value="UniProtKB-EC"/>
</dbReference>
<proteinExistence type="inferred from homology"/>
<feature type="binding site" evidence="13">
    <location>
        <position position="205"/>
    </location>
    <ligand>
        <name>[4Fe-4S] cluster</name>
        <dbReference type="ChEBI" id="CHEBI:49883"/>
    </ligand>
</feature>
<evidence type="ECO:0000256" key="10">
    <source>
        <dbReference type="ARBA" id="ARBA00023239"/>
    </source>
</evidence>
<dbReference type="InterPro" id="IPR005759">
    <property type="entry name" value="Nth"/>
</dbReference>
<comment type="similarity">
    <text evidence="1 13">Belongs to the Nth/MutY family.</text>
</comment>
<dbReference type="SMART" id="SM00525">
    <property type="entry name" value="FES"/>
    <property type="match status" value="1"/>
</dbReference>
<dbReference type="InterPro" id="IPR003265">
    <property type="entry name" value="HhH-GPD_domain"/>
</dbReference>
<evidence type="ECO:0000313" key="16">
    <source>
        <dbReference type="Proteomes" id="UP000284763"/>
    </source>
</evidence>
<dbReference type="EC" id="4.2.99.18" evidence="13"/>
<evidence type="ECO:0000256" key="3">
    <source>
        <dbReference type="ARBA" id="ARBA00022723"/>
    </source>
</evidence>
<dbReference type="SUPFAM" id="SSF48150">
    <property type="entry name" value="DNA-glycosylase"/>
    <property type="match status" value="1"/>
</dbReference>
<comment type="cofactor">
    <cofactor evidence="13">
        <name>[4Fe-4S] cluster</name>
        <dbReference type="ChEBI" id="CHEBI:49883"/>
    </cofactor>
    <text evidence="13">Binds 1 [4Fe-4S] cluster.</text>
</comment>
<keyword evidence="5 13" id="KW-0378">Hydrolase</keyword>
<keyword evidence="9 13" id="KW-0234">DNA repair</keyword>
<keyword evidence="2 13" id="KW-0004">4Fe-4S</keyword>
<dbReference type="Gene3D" id="1.10.1670.10">
    <property type="entry name" value="Helix-hairpin-Helix base-excision DNA repair enzymes (C-terminal)"/>
    <property type="match status" value="1"/>
</dbReference>
<dbReference type="GO" id="GO:0141016">
    <property type="term" value="F:G/T mismatch-specific thymine-DNA glycosylase activity"/>
    <property type="evidence" value="ECO:0007669"/>
    <property type="project" value="UniProtKB-EC"/>
</dbReference>
<evidence type="ECO:0000256" key="5">
    <source>
        <dbReference type="ARBA" id="ARBA00022801"/>
    </source>
</evidence>
<evidence type="ECO:0000259" key="14">
    <source>
        <dbReference type="SMART" id="SM00478"/>
    </source>
</evidence>
<dbReference type="InterPro" id="IPR011257">
    <property type="entry name" value="DNA_glycosylase"/>
</dbReference>
<comment type="catalytic activity">
    <reaction evidence="13">
        <text>2'-deoxyribonucleotide-(2'-deoxyribose 5'-phosphate)-2'-deoxyribonucleotide-DNA = a 3'-end 2'-deoxyribonucleotide-(2,3-dehydro-2,3-deoxyribose 5'-phosphate)-DNA + a 5'-end 5'-phospho-2'-deoxyribonucleoside-DNA + H(+)</text>
        <dbReference type="Rhea" id="RHEA:66592"/>
        <dbReference type="Rhea" id="RHEA-COMP:13180"/>
        <dbReference type="Rhea" id="RHEA-COMP:16897"/>
        <dbReference type="Rhea" id="RHEA-COMP:17067"/>
        <dbReference type="ChEBI" id="CHEBI:15378"/>
        <dbReference type="ChEBI" id="CHEBI:136412"/>
        <dbReference type="ChEBI" id="CHEBI:157695"/>
        <dbReference type="ChEBI" id="CHEBI:167181"/>
        <dbReference type="EC" id="4.2.99.18"/>
    </reaction>
</comment>
<comment type="catalytic activity">
    <reaction evidence="12">
        <text>Hydrolyzes mismatched double-stranded DNA and polynucleotides, releasing free thymine.</text>
        <dbReference type="EC" id="3.2.2.29"/>
    </reaction>
</comment>
<dbReference type="InterPro" id="IPR000445">
    <property type="entry name" value="HhH_motif"/>
</dbReference>
<evidence type="ECO:0000256" key="4">
    <source>
        <dbReference type="ARBA" id="ARBA00022763"/>
    </source>
</evidence>
<dbReference type="PIRSF" id="PIRSF001435">
    <property type="entry name" value="Nth"/>
    <property type="match status" value="1"/>
</dbReference>
<evidence type="ECO:0000313" key="15">
    <source>
        <dbReference type="EMBL" id="RQD82905.1"/>
    </source>
</evidence>
<dbReference type="Pfam" id="PF00730">
    <property type="entry name" value="HhH-GPD"/>
    <property type="match status" value="1"/>
</dbReference>
<reference evidence="15 16" key="1">
    <citation type="submission" date="2018-08" db="EMBL/GenBank/DDBJ databases">
        <title>The metabolism and importance of syntrophic acetate oxidation coupled to methane or sulfide production in haloalkaline environments.</title>
        <authorList>
            <person name="Timmers P.H.A."/>
            <person name="Vavourakis C.D."/>
            <person name="Sorokin D.Y."/>
            <person name="Sinninghe Damste J.S."/>
            <person name="Muyzer G."/>
            <person name="Stams A.J.M."/>
            <person name="Plugge C.M."/>
        </authorList>
    </citation>
    <scope>NUCLEOTIDE SEQUENCE [LARGE SCALE GENOMIC DNA]</scope>
    <source>
        <strain evidence="15">MSAO_Arc3</strain>
    </source>
</reference>
<dbReference type="GO" id="GO:0051539">
    <property type="term" value="F:4 iron, 4 sulfur cluster binding"/>
    <property type="evidence" value="ECO:0007669"/>
    <property type="project" value="UniProtKB-UniRule"/>
</dbReference>
<evidence type="ECO:0000256" key="1">
    <source>
        <dbReference type="ARBA" id="ARBA00008343"/>
    </source>
</evidence>
<name>A0A3R7X5P7_9EURY</name>
<dbReference type="PROSITE" id="PS01155">
    <property type="entry name" value="ENDONUCLEASE_III_2"/>
    <property type="match status" value="1"/>
</dbReference>
<evidence type="ECO:0000256" key="12">
    <source>
        <dbReference type="ARBA" id="ARBA00052915"/>
    </source>
</evidence>
<dbReference type="PANTHER" id="PTHR10359">
    <property type="entry name" value="A/G-SPECIFIC ADENINE GLYCOSYLASE/ENDONUCLEASE III"/>
    <property type="match status" value="1"/>
</dbReference>
<keyword evidence="7 13" id="KW-0411">Iron-sulfur</keyword>
<dbReference type="InterPro" id="IPR004036">
    <property type="entry name" value="Endonuclease-III-like_CS2"/>
</dbReference>
<keyword evidence="10 13" id="KW-0456">Lyase</keyword>
<dbReference type="NCBIfam" id="TIGR01083">
    <property type="entry name" value="nth"/>
    <property type="match status" value="1"/>
</dbReference>
<evidence type="ECO:0000256" key="8">
    <source>
        <dbReference type="ARBA" id="ARBA00023125"/>
    </source>
</evidence>
<dbReference type="GO" id="GO:0006285">
    <property type="term" value="P:base-excision repair, AP site formation"/>
    <property type="evidence" value="ECO:0007669"/>
    <property type="project" value="TreeGrafter"/>
</dbReference>